<dbReference type="Proteomes" id="UP000694941">
    <property type="component" value="Unplaced"/>
</dbReference>
<dbReference type="Pfam" id="PF00595">
    <property type="entry name" value="PDZ"/>
    <property type="match status" value="1"/>
</dbReference>
<dbReference type="Gene3D" id="2.30.42.10">
    <property type="match status" value="1"/>
</dbReference>
<dbReference type="InterPro" id="IPR001478">
    <property type="entry name" value="PDZ"/>
</dbReference>
<dbReference type="GeneID" id="106458109"/>
<gene>
    <name evidence="7" type="primary">LOC106458109</name>
</gene>
<proteinExistence type="predicted"/>
<feature type="region of interest" description="Disordered" evidence="4">
    <location>
        <begin position="236"/>
        <end position="265"/>
    </location>
</feature>
<evidence type="ECO:0000256" key="3">
    <source>
        <dbReference type="ARBA" id="ARBA00023038"/>
    </source>
</evidence>
<evidence type="ECO:0000259" key="5">
    <source>
        <dbReference type="PROSITE" id="PS50106"/>
    </source>
</evidence>
<dbReference type="InterPro" id="IPR050604">
    <property type="entry name" value="PDZ-LIM_domain"/>
</dbReference>
<dbReference type="InterPro" id="IPR036034">
    <property type="entry name" value="PDZ_sf"/>
</dbReference>
<keyword evidence="3" id="KW-0479">Metal-binding</keyword>
<feature type="compositionally biased region" description="Low complexity" evidence="4">
    <location>
        <begin position="240"/>
        <end position="254"/>
    </location>
</feature>
<evidence type="ECO:0000256" key="4">
    <source>
        <dbReference type="SAM" id="MobiDB-lite"/>
    </source>
</evidence>
<comment type="subcellular location">
    <subcellularLocation>
        <location evidence="1">Cytoplasm</location>
    </subcellularLocation>
</comment>
<keyword evidence="2" id="KW-0963">Cytoplasm</keyword>
<dbReference type="SMART" id="SM00735">
    <property type="entry name" value="ZM"/>
    <property type="match status" value="1"/>
</dbReference>
<evidence type="ECO:0000256" key="2">
    <source>
        <dbReference type="ARBA" id="ARBA00022490"/>
    </source>
</evidence>
<reference evidence="7" key="1">
    <citation type="submission" date="2025-08" db="UniProtKB">
        <authorList>
            <consortium name="RefSeq"/>
        </authorList>
    </citation>
    <scope>IDENTIFICATION</scope>
    <source>
        <tissue evidence="7">Muscle</tissue>
    </source>
</reference>
<dbReference type="SUPFAM" id="SSF50156">
    <property type="entry name" value="PDZ domain-like"/>
    <property type="match status" value="1"/>
</dbReference>
<dbReference type="PANTHER" id="PTHR24214:SF38">
    <property type="entry name" value="PDZ AND LIM DOMAIN PROTEIN ZASP-RELATED"/>
    <property type="match status" value="1"/>
</dbReference>
<evidence type="ECO:0000256" key="1">
    <source>
        <dbReference type="ARBA" id="ARBA00004496"/>
    </source>
</evidence>
<keyword evidence="3" id="KW-0440">LIM domain</keyword>
<dbReference type="PROSITE" id="PS50106">
    <property type="entry name" value="PDZ"/>
    <property type="match status" value="1"/>
</dbReference>
<dbReference type="PANTHER" id="PTHR24214">
    <property type="entry name" value="PDZ AND LIM DOMAIN PROTEIN ZASP"/>
    <property type="match status" value="1"/>
</dbReference>
<name>A0ABM1B1Q6_LIMPO</name>
<dbReference type="Pfam" id="PF15936">
    <property type="entry name" value="DUF4749"/>
    <property type="match status" value="1"/>
</dbReference>
<dbReference type="RefSeq" id="XP_013773021.1">
    <property type="nucleotide sequence ID" value="XM_013917567.2"/>
</dbReference>
<organism evidence="6 7">
    <name type="scientific">Limulus polyphemus</name>
    <name type="common">Atlantic horseshoe crab</name>
    <dbReference type="NCBI Taxonomy" id="6850"/>
    <lineage>
        <taxon>Eukaryota</taxon>
        <taxon>Metazoa</taxon>
        <taxon>Ecdysozoa</taxon>
        <taxon>Arthropoda</taxon>
        <taxon>Chelicerata</taxon>
        <taxon>Merostomata</taxon>
        <taxon>Xiphosura</taxon>
        <taxon>Limulidae</taxon>
        <taxon>Limulus</taxon>
    </lineage>
</organism>
<accession>A0ABM1B1Q6</accession>
<feature type="domain" description="PDZ" evidence="5">
    <location>
        <begin position="7"/>
        <end position="89"/>
    </location>
</feature>
<keyword evidence="6" id="KW-1185">Reference proteome</keyword>
<sequence>MSQNILTIALTRDGPFMPWGFRLQGGSDLGHPLTIQRVFLGSPSEGELYRGDIIMRIMDQDASRLTHQEAHDVIVSSGNTLKFVVQRVPGAAASFGSTPTTPSPVGTGHPLASSARTSIKSTSAEIYRDYIPTTTSTLPTVKMGSDYHPKYPEPKSLADYEREDYFYEQQREQQVIHHQPYRTVQLVFPKAKPRHDIPMGSYLRHVHDPTWDKTYSPSSRIHDSTMVAKVHESVKGMRFSSTSTSSDRTPTPDSGISGSNSGPRVVHRQYNIPLKLYSKQTVSNTMQGQTGIHPGQPNPKMATGPGIKNQVAADIVISPTYKPPQPHLNTLPETKRHGINAFGKPKDKIIQSNTFNTLMSALVVGQSDY</sequence>
<protein>
    <submittedName>
        <fullName evidence="7">PDZ and LIM domain protein 7-like</fullName>
    </submittedName>
</protein>
<keyword evidence="3" id="KW-0862">Zinc</keyword>
<dbReference type="InterPro" id="IPR006643">
    <property type="entry name" value="Zasp-like_motif"/>
</dbReference>
<dbReference type="SMART" id="SM00228">
    <property type="entry name" value="PDZ"/>
    <property type="match status" value="1"/>
</dbReference>
<evidence type="ECO:0000313" key="6">
    <source>
        <dbReference type="Proteomes" id="UP000694941"/>
    </source>
</evidence>
<feature type="compositionally biased region" description="Low complexity" evidence="4">
    <location>
        <begin position="95"/>
        <end position="108"/>
    </location>
</feature>
<dbReference type="CDD" id="cd23068">
    <property type="entry name" value="PDZ_ZASP52-like"/>
    <property type="match status" value="1"/>
</dbReference>
<dbReference type="InterPro" id="IPR031847">
    <property type="entry name" value="PDLI1-4/Zasp-like_mid"/>
</dbReference>
<evidence type="ECO:0000313" key="7">
    <source>
        <dbReference type="RefSeq" id="XP_013773021.1"/>
    </source>
</evidence>
<feature type="region of interest" description="Disordered" evidence="4">
    <location>
        <begin position="95"/>
        <end position="116"/>
    </location>
</feature>